<comment type="similarity">
    <text evidence="3">Belongs to the short-chain dehydrogenases/reductases (SDR) family. SDR65C subfamily.</text>
</comment>
<accession>A0AAN9SH42</accession>
<dbReference type="Gene3D" id="3.40.50.720">
    <property type="entry name" value="NAD(P)-binding Rossmann-like Domain"/>
    <property type="match status" value="1"/>
</dbReference>
<dbReference type="InterPro" id="IPR036291">
    <property type="entry name" value="NAD(P)-bd_dom_sf"/>
</dbReference>
<dbReference type="InterPro" id="IPR045000">
    <property type="entry name" value="TR"/>
</dbReference>
<dbReference type="GO" id="GO:0016491">
    <property type="term" value="F:oxidoreductase activity"/>
    <property type="evidence" value="ECO:0007669"/>
    <property type="project" value="UniProtKB-KW"/>
</dbReference>
<dbReference type="PROSITE" id="PS00061">
    <property type="entry name" value="ADH_SHORT"/>
    <property type="match status" value="1"/>
</dbReference>
<evidence type="ECO:0000313" key="4">
    <source>
        <dbReference type="EMBL" id="KAK7395245.1"/>
    </source>
</evidence>
<dbReference type="PRINTS" id="PR00081">
    <property type="entry name" value="GDHRDH"/>
</dbReference>
<dbReference type="PANTHER" id="PTHR42898:SF101">
    <property type="entry name" value="ENOYL-(ACYL CARRIER) REDUCTASE"/>
    <property type="match status" value="1"/>
</dbReference>
<dbReference type="EMBL" id="JAYMYS010000004">
    <property type="protein sequence ID" value="KAK7395245.1"/>
    <property type="molecule type" value="Genomic_DNA"/>
</dbReference>
<keyword evidence="2" id="KW-0560">Oxidoreductase</keyword>
<dbReference type="SUPFAM" id="SSF51735">
    <property type="entry name" value="NAD(P)-binding Rossmann-fold domains"/>
    <property type="match status" value="1"/>
</dbReference>
<comment type="caution">
    <text evidence="4">The sequence shown here is derived from an EMBL/GenBank/DDBJ whole genome shotgun (WGS) entry which is preliminary data.</text>
</comment>
<organism evidence="4 5">
    <name type="scientific">Psophocarpus tetragonolobus</name>
    <name type="common">Winged bean</name>
    <name type="synonym">Dolichos tetragonolobus</name>
    <dbReference type="NCBI Taxonomy" id="3891"/>
    <lineage>
        <taxon>Eukaryota</taxon>
        <taxon>Viridiplantae</taxon>
        <taxon>Streptophyta</taxon>
        <taxon>Embryophyta</taxon>
        <taxon>Tracheophyta</taxon>
        <taxon>Spermatophyta</taxon>
        <taxon>Magnoliopsida</taxon>
        <taxon>eudicotyledons</taxon>
        <taxon>Gunneridae</taxon>
        <taxon>Pentapetalae</taxon>
        <taxon>rosids</taxon>
        <taxon>fabids</taxon>
        <taxon>Fabales</taxon>
        <taxon>Fabaceae</taxon>
        <taxon>Papilionoideae</taxon>
        <taxon>50 kb inversion clade</taxon>
        <taxon>NPAAA clade</taxon>
        <taxon>indigoferoid/millettioid clade</taxon>
        <taxon>Phaseoleae</taxon>
        <taxon>Psophocarpus</taxon>
    </lineage>
</organism>
<dbReference type="Proteomes" id="UP001386955">
    <property type="component" value="Unassembled WGS sequence"/>
</dbReference>
<evidence type="ECO:0000256" key="3">
    <source>
        <dbReference type="ARBA" id="ARBA00025714"/>
    </source>
</evidence>
<keyword evidence="5" id="KW-1185">Reference proteome</keyword>
<dbReference type="InterPro" id="IPR002347">
    <property type="entry name" value="SDR_fam"/>
</dbReference>
<protein>
    <submittedName>
        <fullName evidence="4">Uncharacterized protein</fullName>
    </submittedName>
</protein>
<evidence type="ECO:0000256" key="2">
    <source>
        <dbReference type="ARBA" id="ARBA00023002"/>
    </source>
</evidence>
<dbReference type="PANTHER" id="PTHR42898">
    <property type="entry name" value="TROPINONE REDUCTASE"/>
    <property type="match status" value="1"/>
</dbReference>
<keyword evidence="1" id="KW-0521">NADP</keyword>
<sequence length="179" mass="19615">MVTPRHDSSSHRSHQRHWVGTLSSGWKMAMKRTDNKTLENGNKTYHLCQLAYPLLKASGYGNIVFISSIGSLKAFPLCSIYASSKGAMNQFTKNIALECAKDNIRANAVAPGIVKTVVLDYYLKYAYDKDKAVEAFVYQTPVGRLGDPRDISSVVAFLCLPAASYITGQIIAVDGGYIV</sequence>
<evidence type="ECO:0000313" key="5">
    <source>
        <dbReference type="Proteomes" id="UP001386955"/>
    </source>
</evidence>
<dbReference type="InterPro" id="IPR020904">
    <property type="entry name" value="Sc_DH/Rdtase_CS"/>
</dbReference>
<dbReference type="AlphaFoldDB" id="A0AAN9SH42"/>
<reference evidence="4 5" key="1">
    <citation type="submission" date="2024-01" db="EMBL/GenBank/DDBJ databases">
        <title>The genomes of 5 underutilized Papilionoideae crops provide insights into root nodulation and disease resistanc.</title>
        <authorList>
            <person name="Jiang F."/>
        </authorList>
    </citation>
    <scope>NUCLEOTIDE SEQUENCE [LARGE SCALE GENOMIC DNA]</scope>
    <source>
        <strain evidence="4">DUOXIRENSHENG_FW03</strain>
        <tissue evidence="4">Leaves</tissue>
    </source>
</reference>
<gene>
    <name evidence="4" type="ORF">VNO78_15795</name>
</gene>
<proteinExistence type="inferred from homology"/>
<dbReference type="Pfam" id="PF13561">
    <property type="entry name" value="adh_short_C2"/>
    <property type="match status" value="1"/>
</dbReference>
<name>A0AAN9SH42_PSOTE</name>
<evidence type="ECO:0000256" key="1">
    <source>
        <dbReference type="ARBA" id="ARBA00022857"/>
    </source>
</evidence>